<evidence type="ECO:0000256" key="4">
    <source>
        <dbReference type="PROSITE-ProRule" id="PRU00134"/>
    </source>
</evidence>
<name>A0AAD6Z226_9AGAR</name>
<evidence type="ECO:0000313" key="7">
    <source>
        <dbReference type="Proteomes" id="UP001218218"/>
    </source>
</evidence>
<dbReference type="Gene3D" id="6.10.140.2220">
    <property type="match status" value="1"/>
</dbReference>
<evidence type="ECO:0000256" key="1">
    <source>
        <dbReference type="ARBA" id="ARBA00022723"/>
    </source>
</evidence>
<evidence type="ECO:0000256" key="2">
    <source>
        <dbReference type="ARBA" id="ARBA00022771"/>
    </source>
</evidence>
<dbReference type="Pfam" id="PF01753">
    <property type="entry name" value="zf-MYND"/>
    <property type="match status" value="1"/>
</dbReference>
<keyword evidence="1" id="KW-0479">Metal-binding</keyword>
<proteinExistence type="predicted"/>
<dbReference type="GO" id="GO:0008270">
    <property type="term" value="F:zinc ion binding"/>
    <property type="evidence" value="ECO:0007669"/>
    <property type="project" value="UniProtKB-KW"/>
</dbReference>
<comment type="caution">
    <text evidence="6">The sequence shown here is derived from an EMBL/GenBank/DDBJ whole genome shotgun (WGS) entry which is preliminary data.</text>
</comment>
<protein>
    <recommendedName>
        <fullName evidence="5">MYND-type domain-containing protein</fullName>
    </recommendedName>
</protein>
<organism evidence="6 7">
    <name type="scientific">Mycena albidolilacea</name>
    <dbReference type="NCBI Taxonomy" id="1033008"/>
    <lineage>
        <taxon>Eukaryota</taxon>
        <taxon>Fungi</taxon>
        <taxon>Dikarya</taxon>
        <taxon>Basidiomycota</taxon>
        <taxon>Agaricomycotina</taxon>
        <taxon>Agaricomycetes</taxon>
        <taxon>Agaricomycetidae</taxon>
        <taxon>Agaricales</taxon>
        <taxon>Marasmiineae</taxon>
        <taxon>Mycenaceae</taxon>
        <taxon>Mycena</taxon>
    </lineage>
</organism>
<reference evidence="6" key="1">
    <citation type="submission" date="2023-03" db="EMBL/GenBank/DDBJ databases">
        <title>Massive genome expansion in bonnet fungi (Mycena s.s.) driven by repeated elements and novel gene families across ecological guilds.</title>
        <authorList>
            <consortium name="Lawrence Berkeley National Laboratory"/>
            <person name="Harder C.B."/>
            <person name="Miyauchi S."/>
            <person name="Viragh M."/>
            <person name="Kuo A."/>
            <person name="Thoen E."/>
            <person name="Andreopoulos B."/>
            <person name="Lu D."/>
            <person name="Skrede I."/>
            <person name="Drula E."/>
            <person name="Henrissat B."/>
            <person name="Morin E."/>
            <person name="Kohler A."/>
            <person name="Barry K."/>
            <person name="LaButti K."/>
            <person name="Morin E."/>
            <person name="Salamov A."/>
            <person name="Lipzen A."/>
            <person name="Mereny Z."/>
            <person name="Hegedus B."/>
            <person name="Baldrian P."/>
            <person name="Stursova M."/>
            <person name="Weitz H."/>
            <person name="Taylor A."/>
            <person name="Grigoriev I.V."/>
            <person name="Nagy L.G."/>
            <person name="Martin F."/>
            <person name="Kauserud H."/>
        </authorList>
    </citation>
    <scope>NUCLEOTIDE SEQUENCE</scope>
    <source>
        <strain evidence="6">CBHHK002</strain>
    </source>
</reference>
<dbReference type="AlphaFoldDB" id="A0AAD6Z226"/>
<dbReference type="PROSITE" id="PS50865">
    <property type="entry name" value="ZF_MYND_2"/>
    <property type="match status" value="1"/>
</dbReference>
<evidence type="ECO:0000313" key="6">
    <source>
        <dbReference type="EMBL" id="KAJ7303606.1"/>
    </source>
</evidence>
<keyword evidence="7" id="KW-1185">Reference proteome</keyword>
<dbReference type="EMBL" id="JARIHO010000104">
    <property type="protein sequence ID" value="KAJ7303606.1"/>
    <property type="molecule type" value="Genomic_DNA"/>
</dbReference>
<evidence type="ECO:0000256" key="3">
    <source>
        <dbReference type="ARBA" id="ARBA00022833"/>
    </source>
</evidence>
<gene>
    <name evidence="6" type="ORF">DFH08DRAFT_54402</name>
</gene>
<dbReference type="Proteomes" id="UP001218218">
    <property type="component" value="Unassembled WGS sequence"/>
</dbReference>
<keyword evidence="2 4" id="KW-0863">Zinc-finger</keyword>
<keyword evidence="3" id="KW-0862">Zinc</keyword>
<feature type="domain" description="MYND-type" evidence="5">
    <location>
        <begin position="416"/>
        <end position="458"/>
    </location>
</feature>
<sequence length="618" mass="70167">MHPGLEFQDVERLPIALRRDAVPAYNGSLEHLKRLVTSLRGLQIAKDYSYLLIPVFHANICALQSIPVVDTTLALESSDDILRAIASMEGLILSSRFADGVLVEIWPRFWHSFQVVYNHRASVTTHSETQILRTLLVFLGLMYDDHGYSFDVVSQVPGLRFFIARAWSLYLRQECHVDKLADDGGFAVITLFLRFSPPKGDSPNLIDELQEFSDGAGGISALSLLVIRHIDFFSHGRKGPVQCLYGAVTFVHRIDPGHGPFHSELLSHGLLKSTVRALTSVQEALFPEVTNLISPYIFLIASLLNSYPVYPWIRRGAAMGMLPVFVRCCMRSDSSHYKETLVQFLTLLASSTVYPSVLRPLQDSVENLREITASARFRQSVVIQEWTRFVKLLNSRFMLMCDMEDGRIVARNACDNMECGAIRDRTSFRCCSACKSKYYCSRDCQRRDWEEGDHRGECKRLRSNNFYDPWSLCGRNKLFIRALLRHDYMACRDGILSQQKIIQQTYPSLQQSVVFNCNRLEVVVQVHPVRSNTADDPPGLVDILSRVSRSHGRMQLHTLLIDEGLPGGIRKRLISMRSNRSQIREIANFSAQTSSPDTEKGTYVDQGEALEEMEILYQ</sequence>
<dbReference type="SUPFAM" id="SSF144232">
    <property type="entry name" value="HIT/MYND zinc finger-like"/>
    <property type="match status" value="1"/>
</dbReference>
<accession>A0AAD6Z226</accession>
<dbReference type="InterPro" id="IPR002893">
    <property type="entry name" value="Znf_MYND"/>
</dbReference>
<evidence type="ECO:0000259" key="5">
    <source>
        <dbReference type="PROSITE" id="PS50865"/>
    </source>
</evidence>